<gene>
    <name evidence="3" type="ORF">ARTHRO_20244</name>
</gene>
<evidence type="ECO:0008006" key="5">
    <source>
        <dbReference type="Google" id="ProtNLM"/>
    </source>
</evidence>
<organism evidence="3 4">
    <name type="scientific">Limnospira indica PCC 8005</name>
    <dbReference type="NCBI Taxonomy" id="376219"/>
    <lineage>
        <taxon>Bacteria</taxon>
        <taxon>Bacillati</taxon>
        <taxon>Cyanobacteriota</taxon>
        <taxon>Cyanophyceae</taxon>
        <taxon>Oscillatoriophycideae</taxon>
        <taxon>Oscillatoriales</taxon>
        <taxon>Sirenicapillariaceae</taxon>
        <taxon>Limnospira</taxon>
    </lineage>
</organism>
<feature type="transmembrane region" description="Helical" evidence="2">
    <location>
        <begin position="36"/>
        <end position="55"/>
    </location>
</feature>
<dbReference type="AlphaFoldDB" id="A0A9P1NYE2"/>
<evidence type="ECO:0000256" key="2">
    <source>
        <dbReference type="SAM" id="Phobius"/>
    </source>
</evidence>
<evidence type="ECO:0000313" key="4">
    <source>
        <dbReference type="Proteomes" id="UP000032946"/>
    </source>
</evidence>
<feature type="compositionally biased region" description="Basic and acidic residues" evidence="1">
    <location>
        <begin position="96"/>
        <end position="117"/>
    </location>
</feature>
<accession>A0A9P1NYE2</accession>
<keyword evidence="2" id="KW-0812">Transmembrane</keyword>
<feature type="region of interest" description="Disordered" evidence="1">
    <location>
        <begin position="92"/>
        <end position="117"/>
    </location>
</feature>
<dbReference type="Proteomes" id="UP000032946">
    <property type="component" value="Chromosome"/>
</dbReference>
<keyword evidence="2" id="KW-1133">Transmembrane helix</keyword>
<feature type="transmembrane region" description="Helical" evidence="2">
    <location>
        <begin position="7"/>
        <end position="24"/>
    </location>
</feature>
<dbReference type="PANTHER" id="PTHR35734">
    <property type="entry name" value="OS01G0805200 PROTEIN"/>
    <property type="match status" value="1"/>
</dbReference>
<dbReference type="RefSeq" id="WP_006626076.1">
    <property type="nucleotide sequence ID" value="NZ_FO818640.1"/>
</dbReference>
<proteinExistence type="predicted"/>
<sequence length="117" mass="13291">MRRIDVIGIGIGIFVAGGLLYWVFQLSGFDSSKAGIWSQAILVGGLVLWLLTYLWRAVTQTMTYNQQLKDYEEAVIEKRIAEMTPEQLQQLQAEVEQEKQQKSVHRESGSVDEQSKS</sequence>
<keyword evidence="4" id="KW-1185">Reference proteome</keyword>
<keyword evidence="2" id="KW-0472">Membrane</keyword>
<evidence type="ECO:0000313" key="3">
    <source>
        <dbReference type="EMBL" id="CDM94710.1"/>
    </source>
</evidence>
<protein>
    <recommendedName>
        <fullName evidence="5">DUF3007 family protein</fullName>
    </recommendedName>
</protein>
<dbReference type="PANTHER" id="PTHR35734:SF1">
    <property type="entry name" value="OS01G0805200 PROTEIN"/>
    <property type="match status" value="1"/>
</dbReference>
<reference evidence="3 4" key="1">
    <citation type="submission" date="2014-02" db="EMBL/GenBank/DDBJ databases">
        <authorList>
            <person name="Genoscope - CEA"/>
        </authorList>
    </citation>
    <scope>NUCLEOTIDE SEQUENCE [LARGE SCALE GENOMIC DNA]</scope>
    <source>
        <strain evidence="3 4">PCC 8005</strain>
    </source>
</reference>
<dbReference type="InterPro" id="IPR021562">
    <property type="entry name" value="DUF3007"/>
</dbReference>
<name>A0A9P1NYE2_9CYAN</name>
<evidence type="ECO:0000256" key="1">
    <source>
        <dbReference type="SAM" id="MobiDB-lite"/>
    </source>
</evidence>
<dbReference type="Pfam" id="PF11460">
    <property type="entry name" value="DUF3007"/>
    <property type="match status" value="1"/>
</dbReference>
<dbReference type="EMBL" id="FO818640">
    <property type="protein sequence ID" value="CDM94710.1"/>
    <property type="molecule type" value="Genomic_DNA"/>
</dbReference>